<dbReference type="AlphaFoldDB" id="F0QXL3"/>
<dbReference type="HOGENOM" id="CLU_1243096_0_0_2"/>
<dbReference type="KEGG" id="vmo:VMUT_2232"/>
<organism evidence="1 2">
    <name type="scientific">Vulcanisaeta moutnovskia (strain 768-28)</name>
    <dbReference type="NCBI Taxonomy" id="985053"/>
    <lineage>
        <taxon>Archaea</taxon>
        <taxon>Thermoproteota</taxon>
        <taxon>Thermoprotei</taxon>
        <taxon>Thermoproteales</taxon>
        <taxon>Thermoproteaceae</taxon>
        <taxon>Vulcanisaeta</taxon>
    </lineage>
</organism>
<reference evidence="1 2" key="1">
    <citation type="journal article" date="2011" name="J. Bacteriol.">
        <title>Complete genome sequence of 'Vulcanisaeta moutnovskia' strain 768-28, a novel member of the hyperthermophilic crenarchaeal genus vulcanisaeta.</title>
        <authorList>
            <person name="Gumerov V.M."/>
            <person name="Mardanov A.V."/>
            <person name="Beletsky A.V."/>
            <person name="Prokofeva M.I."/>
            <person name="Bonch-Osmolovskaya E.A."/>
            <person name="Ravin N.V."/>
            <person name="Skryabin K.G."/>
        </authorList>
    </citation>
    <scope>NUCLEOTIDE SEQUENCE [LARGE SCALE GENOMIC DNA]</scope>
    <source>
        <strain evidence="1 2">768-28</strain>
    </source>
</reference>
<dbReference type="EMBL" id="CP002529">
    <property type="protein sequence ID" value="ADY02428.1"/>
    <property type="molecule type" value="Genomic_DNA"/>
</dbReference>
<protein>
    <submittedName>
        <fullName evidence="1">Uncharacterized protein</fullName>
    </submittedName>
</protein>
<evidence type="ECO:0000313" key="1">
    <source>
        <dbReference type="EMBL" id="ADY02428.1"/>
    </source>
</evidence>
<dbReference type="Proteomes" id="UP000007485">
    <property type="component" value="Chromosome"/>
</dbReference>
<gene>
    <name evidence="1" type="ordered locus">VMUT_2232</name>
</gene>
<name>F0QXL3_VULM7</name>
<evidence type="ECO:0000313" key="2">
    <source>
        <dbReference type="Proteomes" id="UP000007485"/>
    </source>
</evidence>
<sequence length="222" mass="25365">MLVAILTVILIMLMLIYGIPVKTLKLLFIALLPEIERIYIPTTCPYYNGYWFTNNYNIAMILRLGNNSITVGKNSIIYIGIDYSSKDTYIFIINKPRGILIFTYFPGIPSPIIMPNASGTIKIMITNSTLYLTVNSSKPLKLNSYPPYSLGNYANIHIDSLACVPAHNVYDRYVYVYVFFIEQPLGWNPTLGIYLMSNCTLYELSNCNYHSETVYIYFSRSS</sequence>
<keyword evidence="2" id="KW-1185">Reference proteome</keyword>
<accession>F0QXL3</accession>
<proteinExistence type="predicted"/>
<dbReference type="eggNOG" id="arCOG13858">
    <property type="taxonomic scope" value="Archaea"/>
</dbReference>